<evidence type="ECO:0000256" key="13">
    <source>
        <dbReference type="RuleBase" id="RU365075"/>
    </source>
</evidence>
<dbReference type="FunFam" id="3.40.50.300:FF:000093">
    <property type="entry name" value="Fidgetin-like 1"/>
    <property type="match status" value="1"/>
</dbReference>
<feature type="compositionally biased region" description="Polar residues" evidence="14">
    <location>
        <begin position="945"/>
        <end position="962"/>
    </location>
</feature>
<feature type="compositionally biased region" description="Polar residues" evidence="14">
    <location>
        <begin position="1149"/>
        <end position="1165"/>
    </location>
</feature>
<feature type="compositionally biased region" description="Polar residues" evidence="14">
    <location>
        <begin position="897"/>
        <end position="927"/>
    </location>
</feature>
<dbReference type="PANTHER" id="PTHR21506:SF0">
    <property type="entry name" value="CONSERVED OLIGOMERIC GOLGI COMPLEX SUBUNIT 6"/>
    <property type="match status" value="1"/>
</dbReference>
<feature type="compositionally biased region" description="Low complexity" evidence="14">
    <location>
        <begin position="837"/>
        <end position="851"/>
    </location>
</feature>
<evidence type="ECO:0000256" key="7">
    <source>
        <dbReference type="ARBA" id="ARBA00022840"/>
    </source>
</evidence>
<dbReference type="InterPro" id="IPR003959">
    <property type="entry name" value="ATPase_AAA_core"/>
</dbReference>
<dbReference type="SMART" id="SM01087">
    <property type="entry name" value="COG6"/>
    <property type="match status" value="1"/>
</dbReference>
<keyword evidence="7" id="KW-0067">ATP-binding</keyword>
<organism evidence="16 17">
    <name type="scientific">Sporothrix schenckii (strain ATCC 58251 / de Perez 2211183)</name>
    <name type="common">Rose-picker's disease fungus</name>
    <dbReference type="NCBI Taxonomy" id="1391915"/>
    <lineage>
        <taxon>Eukaryota</taxon>
        <taxon>Fungi</taxon>
        <taxon>Dikarya</taxon>
        <taxon>Ascomycota</taxon>
        <taxon>Pezizomycotina</taxon>
        <taxon>Sordariomycetes</taxon>
        <taxon>Sordariomycetidae</taxon>
        <taxon>Ophiostomatales</taxon>
        <taxon>Ophiostomataceae</taxon>
        <taxon>Sporothrix</taxon>
    </lineage>
</organism>
<dbReference type="eggNOG" id="KOG0740">
    <property type="taxonomic scope" value="Eukaryota"/>
</dbReference>
<evidence type="ECO:0000313" key="16">
    <source>
        <dbReference type="EMBL" id="ERT02765.1"/>
    </source>
</evidence>
<evidence type="ECO:0000256" key="5">
    <source>
        <dbReference type="ARBA" id="ARBA00022448"/>
    </source>
</evidence>
<dbReference type="Gene3D" id="3.40.50.300">
    <property type="entry name" value="P-loop containing nucleotide triphosphate hydrolases"/>
    <property type="match status" value="1"/>
</dbReference>
<feature type="region of interest" description="Disordered" evidence="14">
    <location>
        <begin position="1106"/>
        <end position="1168"/>
    </location>
</feature>
<evidence type="ECO:0000256" key="2">
    <source>
        <dbReference type="ARBA" id="ARBA00006914"/>
    </source>
</evidence>
<evidence type="ECO:0000256" key="1">
    <source>
        <dbReference type="ARBA" id="ARBA00004395"/>
    </source>
</evidence>
<comment type="subcellular location">
    <subcellularLocation>
        <location evidence="1 13">Golgi apparatus membrane</location>
        <topology evidence="1 13">Peripheral membrane protein</topology>
    </subcellularLocation>
</comment>
<dbReference type="FunFam" id="1.10.8.60:FF:000022">
    <property type="entry name" value="Fidgetin like 1"/>
    <property type="match status" value="1"/>
</dbReference>
<evidence type="ECO:0000256" key="10">
    <source>
        <dbReference type="ARBA" id="ARBA00023136"/>
    </source>
</evidence>
<dbReference type="InterPro" id="IPR003960">
    <property type="entry name" value="ATPase_AAA_CS"/>
</dbReference>
<comment type="similarity">
    <text evidence="2">Belongs to the AAA ATPase family.</text>
</comment>
<feature type="region of interest" description="Disordered" evidence="14">
    <location>
        <begin position="1183"/>
        <end position="1257"/>
    </location>
</feature>
<dbReference type="Pfam" id="PF17862">
    <property type="entry name" value="AAA_lid_3"/>
    <property type="match status" value="1"/>
</dbReference>
<comment type="function">
    <text evidence="12">Acts as a component of the peripheral membrane COG complex that is involved in intra-Golgi protein trafficking. COG is located at the cis-Golgi, and regulates tethering of retrograde intra-Golgi vesicles and possibly a number of other membrane trafficking events.</text>
</comment>
<dbReference type="Pfam" id="PF06419">
    <property type="entry name" value="COG6_N"/>
    <property type="match status" value="1"/>
</dbReference>
<feature type="region of interest" description="Disordered" evidence="14">
    <location>
        <begin position="448"/>
        <end position="468"/>
    </location>
</feature>
<dbReference type="InterPro" id="IPR003593">
    <property type="entry name" value="AAA+_ATPase"/>
</dbReference>
<name>U7Q6U0_SPOS1</name>
<dbReference type="SMART" id="SM00382">
    <property type="entry name" value="AAA"/>
    <property type="match status" value="1"/>
</dbReference>
<dbReference type="InterPro" id="IPR048369">
    <property type="entry name" value="COG6_C"/>
</dbReference>
<dbReference type="Proteomes" id="UP000018087">
    <property type="component" value="Unassembled WGS sequence"/>
</dbReference>
<dbReference type="CDD" id="cd19509">
    <property type="entry name" value="RecA-like_VPS4-like"/>
    <property type="match status" value="1"/>
</dbReference>
<reference evidence="17" key="1">
    <citation type="journal article" date="2014" name="Genome Announc.">
        <title>Genome sequence of the pathogenic fungus Sporothrix schenckii (ATCC 58251).</title>
        <authorList>
            <person name="Cuomo C.A."/>
            <person name="Rodriguez-Del Valle N."/>
            <person name="Perez-Sanchez L."/>
            <person name="Abouelleil A."/>
            <person name="Goldberg J."/>
            <person name="Young S."/>
            <person name="Zeng Q."/>
            <person name="Birren B.W."/>
        </authorList>
    </citation>
    <scope>NUCLEOTIDE SEQUENCE [LARGE SCALE GENOMIC DNA]</scope>
    <source>
        <strain evidence="17">ATCC 58251 / de Perez 2211183</strain>
    </source>
</reference>
<dbReference type="InterPro" id="IPR027417">
    <property type="entry name" value="P-loop_NTPase"/>
</dbReference>
<feature type="domain" description="AAA+ ATPase" evidence="15">
    <location>
        <begin position="1331"/>
        <end position="1485"/>
    </location>
</feature>
<feature type="region of interest" description="Disordered" evidence="14">
    <location>
        <begin position="827"/>
        <end position="865"/>
    </location>
</feature>
<dbReference type="InterPro" id="IPR041569">
    <property type="entry name" value="AAA_lid_3"/>
</dbReference>
<feature type="compositionally biased region" description="Low complexity" evidence="14">
    <location>
        <begin position="1183"/>
        <end position="1207"/>
    </location>
</feature>
<evidence type="ECO:0000259" key="15">
    <source>
        <dbReference type="SMART" id="SM00382"/>
    </source>
</evidence>
<gene>
    <name evidence="16" type="ORF">HMPREF1624_01067</name>
</gene>
<keyword evidence="6" id="KW-0547">Nucleotide-binding</keyword>
<dbReference type="PROSITE" id="PS00674">
    <property type="entry name" value="AAA"/>
    <property type="match status" value="1"/>
</dbReference>
<dbReference type="GO" id="GO:0016887">
    <property type="term" value="F:ATP hydrolysis activity"/>
    <property type="evidence" value="ECO:0007669"/>
    <property type="project" value="InterPro"/>
</dbReference>
<dbReference type="eggNOG" id="KOG3758">
    <property type="taxonomic scope" value="Eukaryota"/>
</dbReference>
<dbReference type="Pfam" id="PF00004">
    <property type="entry name" value="AAA"/>
    <property type="match status" value="1"/>
</dbReference>
<comment type="subunit">
    <text evidence="13">Component of the conserved oligomeric Golgi complex.</text>
</comment>
<feature type="compositionally biased region" description="Low complexity" evidence="14">
    <location>
        <begin position="990"/>
        <end position="1025"/>
    </location>
</feature>
<keyword evidence="10 13" id="KW-0472">Membrane</keyword>
<sequence>MASGPPRPLELGLPDSLNIPTVGGSASTDLLSPRIPSASLAKGLNNPLTSKVTSVLSASYTNADFRDSLALLDERGVHNTAETRRRMRLDIQKEVIDSNGEVIAEFGRVAEQLRRIGGTIDKLNKTYDAMKTEISSAHSVTDPVLEEASALIGQRRNIETQRRLLTAFVSHFVLSEDEIAVLTQTVEPVDDPFFAVLKKAKKILKDCEVLLGFEGNQSLGSEIMGQTSKNINNGYQKLYKWVQREFKNLNLENHQIGATMSRALRVLAERPSLFQSCLDLFSEARESILSDAFFVALTGSDESSKKNSDSSGRHGVKPIEMAAHDPLRYAGDMLAWTHSATVSEREALESLFVADGELARGLKEGHENEVWHLADDEGDEGTDVFDPVKALNELVDRDMAGVARLLRQRTQQVIQTNEDTILAFKLANLLNFYYLTFAKLLSRGDGGGANGSVSGQGRREGDSGDSSLVETLGGLETEALRHFRSLVRDRVATLHGEFAHAPSDSAQPEFLQDSLEQLVAIMKTYDTSLASPDSRESGFAPILTEALDPFLSGCEEMAAKAASPVDSLIFMINCLSAARETLSTYDFTSTRVSQLQSAIDNKAAALADNQYGFFCEQSGVEALFGALGPLAPDSKTDLQKAVKLDLLQPQALTLASQRLDDFLPSALMDAVENLKPLQDPRLARQLTEEAAEKFCVNFEHVEAILDAADEMVLDGNAEKNPETTLRDLFPRTTLEIRVGTAASSLQKIYEEGYLTCSTAVYYEGQGNEEEAMRCWKAAVQQIQHQQANGNIPEYAALTETEKALSASLRELEYQAQERIDLLEALKQSRRADPFQDPPSYGGYSSYGEGPSQTSPSTNSGYIGGGTIPAITYSELSRPELSRPAPPVPPRISPSSSNGTQPPIDSLTTTNANHDVESSNTSRQPLSKRSSRSPNKDRQHTLRPTLRSTPSDTPVKSSRTSRMGRSAPKQTAERQGASKAATLAWSALGLSSYGKSESPRKSSSSTADISTSKAQSMPSSSLQMPSRKPVRESSPSLKPALQWDSNSRRLVPQRSIPEPADASPNHSSADLISLSGDNRRSGEYAGSAKPQSLSLNAAASALGRSMQVTADSGRPGRLNRSTSNQRPSVASAASSSLERENDLSARPRSTGHTRLPGSTGTTNHSALGNRIEIRRNVHSSYAASTAASSSSPSLDRSAAATSAPSISSRMPATRKDKAPARQAQEVSHLLADVQLEPSSSDDSDKLDGNDSKGSEEDWAKLPWKKRKLAILKSLPSGVDDEAAKQILNEIVVQGDVVHWSDIAGLEPAKKALREVVVYPFLRPDLFMGLREPATGMLLFGPPGTGKTMLARAVATESRSTFFSISASSLTSKYLGESEKLVRALFSLAKMLAPSIIFVDEIDSILSQRSGSGEHEATRRIKTEFLIQWSDLQRAAAGREDKDASDKDSRKGDASRVLVLAATNLPWAIDEAARRRFVRRQYIPLPETETRAVQLRTLLGQQKHSLTEPDIQRLVELTDGFSGSDITALAKDAAMGPLRSLGDALLMTKMDEIRGMEISDFESSLVTIRPSVSKSGLKEYEDWAREYGERGG</sequence>
<evidence type="ECO:0000256" key="8">
    <source>
        <dbReference type="ARBA" id="ARBA00022927"/>
    </source>
</evidence>
<accession>U7Q6U0</accession>
<dbReference type="InterPro" id="IPR048368">
    <property type="entry name" value="COG6_N"/>
</dbReference>
<comment type="function">
    <text evidence="13">Acts as component of the peripheral membrane COG complex that is involved in intra-Golgi protein trafficking. COG is located at the cis-Golgi, and regulates tethering of retrograde intra-Golgi vesicles and possibly a number of other membrane trafficking events.</text>
</comment>
<dbReference type="GO" id="GO:0015031">
    <property type="term" value="P:protein transport"/>
    <property type="evidence" value="ECO:0007669"/>
    <property type="project" value="UniProtKB-KW"/>
</dbReference>
<dbReference type="InterPro" id="IPR015415">
    <property type="entry name" value="Spast_Vps4_C"/>
</dbReference>
<evidence type="ECO:0000256" key="3">
    <source>
        <dbReference type="ARBA" id="ARBA00011023"/>
    </source>
</evidence>
<dbReference type="GO" id="GO:0006891">
    <property type="term" value="P:intra-Golgi vesicle-mediated transport"/>
    <property type="evidence" value="ECO:0007669"/>
    <property type="project" value="UniProtKB-UniRule"/>
</dbReference>
<dbReference type="AlphaFoldDB" id="U7Q6U0"/>
<evidence type="ECO:0000256" key="14">
    <source>
        <dbReference type="SAM" id="MobiDB-lite"/>
    </source>
</evidence>
<evidence type="ECO:0000313" key="17">
    <source>
        <dbReference type="Proteomes" id="UP000018087"/>
    </source>
</evidence>
<feature type="region of interest" description="Disordered" evidence="14">
    <location>
        <begin position="878"/>
        <end position="1088"/>
    </location>
</feature>
<dbReference type="SUPFAM" id="SSF52540">
    <property type="entry name" value="P-loop containing nucleoside triphosphate hydrolases"/>
    <property type="match status" value="1"/>
</dbReference>
<dbReference type="HOGENOM" id="CLU_003375_0_0_1"/>
<dbReference type="Gene3D" id="1.10.8.60">
    <property type="match status" value="1"/>
</dbReference>
<comment type="similarity">
    <text evidence="3 13">Belongs to the COG6 family.</text>
</comment>
<feature type="compositionally biased region" description="Polar residues" evidence="14">
    <location>
        <begin position="1118"/>
        <end position="1135"/>
    </location>
</feature>
<evidence type="ECO:0000256" key="12">
    <source>
        <dbReference type="ARBA" id="ARBA00043873"/>
    </source>
</evidence>
<evidence type="ECO:0000256" key="9">
    <source>
        <dbReference type="ARBA" id="ARBA00023034"/>
    </source>
</evidence>
<evidence type="ECO:0000256" key="11">
    <source>
        <dbReference type="ARBA" id="ARBA00031348"/>
    </source>
</evidence>
<evidence type="ECO:0000256" key="6">
    <source>
        <dbReference type="ARBA" id="ARBA00022741"/>
    </source>
</evidence>
<dbReference type="Pfam" id="PF09336">
    <property type="entry name" value="Vps4_C"/>
    <property type="match status" value="1"/>
</dbReference>
<dbReference type="STRING" id="1391915.U7Q6U0"/>
<keyword evidence="5 13" id="KW-0813">Transport</keyword>
<dbReference type="GO" id="GO:0000139">
    <property type="term" value="C:Golgi membrane"/>
    <property type="evidence" value="ECO:0007669"/>
    <property type="project" value="UniProtKB-SubCell"/>
</dbReference>
<keyword evidence="8 13" id="KW-0653">Protein transport</keyword>
<dbReference type="Pfam" id="PF20653">
    <property type="entry name" value="COG6_C"/>
    <property type="match status" value="1"/>
</dbReference>
<dbReference type="EMBL" id="KI440842">
    <property type="protein sequence ID" value="ERT02765.1"/>
    <property type="molecule type" value="Genomic_DNA"/>
</dbReference>
<keyword evidence="9 13" id="KW-0333">Golgi apparatus</keyword>
<feature type="compositionally biased region" description="Basic and acidic residues" evidence="14">
    <location>
        <begin position="1241"/>
        <end position="1257"/>
    </location>
</feature>
<dbReference type="GO" id="GO:0017119">
    <property type="term" value="C:Golgi transport complex"/>
    <property type="evidence" value="ECO:0007669"/>
    <property type="project" value="UniProtKB-UniRule"/>
</dbReference>
<protein>
    <recommendedName>
        <fullName evidence="4 13">Conserved oligomeric Golgi complex subunit 6</fullName>
        <shortName evidence="13">COG complex subunit 6</shortName>
    </recommendedName>
    <alternativeName>
        <fullName evidence="11 13">Component of oligomeric Golgi complex 6</fullName>
    </alternativeName>
</protein>
<dbReference type="OrthoDB" id="272987at2759"/>
<dbReference type="PANTHER" id="PTHR21506">
    <property type="entry name" value="COMPONENT OF OLIGOMERIC GOLGI COMPLEX 6"/>
    <property type="match status" value="1"/>
</dbReference>
<dbReference type="InterPro" id="IPR010490">
    <property type="entry name" value="COG6"/>
</dbReference>
<keyword evidence="17" id="KW-1185">Reference proteome</keyword>
<evidence type="ECO:0000256" key="4">
    <source>
        <dbReference type="ARBA" id="ARBA00020973"/>
    </source>
</evidence>
<dbReference type="GO" id="GO:0005524">
    <property type="term" value="F:ATP binding"/>
    <property type="evidence" value="ECO:0007669"/>
    <property type="project" value="UniProtKB-KW"/>
</dbReference>
<proteinExistence type="inferred from homology"/>